<dbReference type="HOGENOM" id="CLU_141770_1_0_1"/>
<dbReference type="AlphaFoldDB" id="A0A0C3D523"/>
<organism evidence="1 2">
    <name type="scientific">Scleroderma citrinum Foug A</name>
    <dbReference type="NCBI Taxonomy" id="1036808"/>
    <lineage>
        <taxon>Eukaryota</taxon>
        <taxon>Fungi</taxon>
        <taxon>Dikarya</taxon>
        <taxon>Basidiomycota</taxon>
        <taxon>Agaricomycotina</taxon>
        <taxon>Agaricomycetes</taxon>
        <taxon>Agaricomycetidae</taxon>
        <taxon>Boletales</taxon>
        <taxon>Sclerodermatineae</taxon>
        <taxon>Sclerodermataceae</taxon>
        <taxon>Scleroderma</taxon>
    </lineage>
</organism>
<dbReference type="InParanoid" id="A0A0C3D523"/>
<dbReference type="OrthoDB" id="2685240at2759"/>
<evidence type="ECO:0000313" key="2">
    <source>
        <dbReference type="Proteomes" id="UP000053989"/>
    </source>
</evidence>
<dbReference type="EMBL" id="KN822125">
    <property type="protein sequence ID" value="KIM55900.1"/>
    <property type="molecule type" value="Genomic_DNA"/>
</dbReference>
<keyword evidence="2" id="KW-1185">Reference proteome</keyword>
<name>A0A0C3D523_9AGAM</name>
<protein>
    <submittedName>
        <fullName evidence="1">Uncharacterized protein</fullName>
    </submittedName>
</protein>
<reference evidence="2" key="2">
    <citation type="submission" date="2015-01" db="EMBL/GenBank/DDBJ databases">
        <title>Evolutionary Origins and Diversification of the Mycorrhizal Mutualists.</title>
        <authorList>
            <consortium name="DOE Joint Genome Institute"/>
            <consortium name="Mycorrhizal Genomics Consortium"/>
            <person name="Kohler A."/>
            <person name="Kuo A."/>
            <person name="Nagy L.G."/>
            <person name="Floudas D."/>
            <person name="Copeland A."/>
            <person name="Barry K.W."/>
            <person name="Cichocki N."/>
            <person name="Veneault-Fourrey C."/>
            <person name="LaButti K."/>
            <person name="Lindquist E.A."/>
            <person name="Lipzen A."/>
            <person name="Lundell T."/>
            <person name="Morin E."/>
            <person name="Murat C."/>
            <person name="Riley R."/>
            <person name="Ohm R."/>
            <person name="Sun H."/>
            <person name="Tunlid A."/>
            <person name="Henrissat B."/>
            <person name="Grigoriev I.V."/>
            <person name="Hibbett D.S."/>
            <person name="Martin F."/>
        </authorList>
    </citation>
    <scope>NUCLEOTIDE SEQUENCE [LARGE SCALE GENOMIC DNA]</scope>
    <source>
        <strain evidence="2">Foug A</strain>
    </source>
</reference>
<sequence length="123" mass="13795">MSSMQQALHYNGPATGCVDFILSSPPPTDLRSPSSLANALNNADSTGPISICCQWQGADDVLRCCMLIKDENLNVPDHFNKVHKIKGGRKVKIQCRWGDCENTVVRHNFVRHIREAHLGRERR</sequence>
<proteinExistence type="predicted"/>
<gene>
    <name evidence="1" type="ORF">SCLCIDRAFT_29963</name>
</gene>
<reference evidence="1 2" key="1">
    <citation type="submission" date="2014-04" db="EMBL/GenBank/DDBJ databases">
        <authorList>
            <consortium name="DOE Joint Genome Institute"/>
            <person name="Kuo A."/>
            <person name="Kohler A."/>
            <person name="Nagy L.G."/>
            <person name="Floudas D."/>
            <person name="Copeland A."/>
            <person name="Barry K.W."/>
            <person name="Cichocki N."/>
            <person name="Veneault-Fourrey C."/>
            <person name="LaButti K."/>
            <person name="Lindquist E.A."/>
            <person name="Lipzen A."/>
            <person name="Lundell T."/>
            <person name="Morin E."/>
            <person name="Murat C."/>
            <person name="Sun H."/>
            <person name="Tunlid A."/>
            <person name="Henrissat B."/>
            <person name="Grigoriev I.V."/>
            <person name="Hibbett D.S."/>
            <person name="Martin F."/>
            <person name="Nordberg H.P."/>
            <person name="Cantor M.N."/>
            <person name="Hua S.X."/>
        </authorList>
    </citation>
    <scope>NUCLEOTIDE SEQUENCE [LARGE SCALE GENOMIC DNA]</scope>
    <source>
        <strain evidence="1 2">Foug A</strain>
    </source>
</reference>
<evidence type="ECO:0000313" key="1">
    <source>
        <dbReference type="EMBL" id="KIM55900.1"/>
    </source>
</evidence>
<dbReference type="Proteomes" id="UP000053989">
    <property type="component" value="Unassembled WGS sequence"/>
</dbReference>
<accession>A0A0C3D523</accession>